<dbReference type="Pfam" id="PF08432">
    <property type="entry name" value="Vfa1"/>
    <property type="match status" value="1"/>
</dbReference>
<dbReference type="Proteomes" id="UP001310890">
    <property type="component" value="Unassembled WGS sequence"/>
</dbReference>
<dbReference type="GO" id="GO:0005768">
    <property type="term" value="C:endosome"/>
    <property type="evidence" value="ECO:0007669"/>
    <property type="project" value="TreeGrafter"/>
</dbReference>
<feature type="compositionally biased region" description="Basic and acidic residues" evidence="1">
    <location>
        <begin position="165"/>
        <end position="179"/>
    </location>
</feature>
<dbReference type="InterPro" id="IPR013640">
    <property type="entry name" value="Vfa1"/>
</dbReference>
<proteinExistence type="predicted"/>
<evidence type="ECO:0000313" key="2">
    <source>
        <dbReference type="EMBL" id="KAK5116657.1"/>
    </source>
</evidence>
<evidence type="ECO:0008006" key="4">
    <source>
        <dbReference type="Google" id="ProtNLM"/>
    </source>
</evidence>
<feature type="compositionally biased region" description="Basic and acidic residues" evidence="1">
    <location>
        <begin position="94"/>
        <end position="144"/>
    </location>
</feature>
<feature type="region of interest" description="Disordered" evidence="1">
    <location>
        <begin position="82"/>
        <end position="193"/>
    </location>
</feature>
<comment type="caution">
    <text evidence="2">The sequence shown here is derived from an EMBL/GenBank/DDBJ whole genome shotgun (WGS) entry which is preliminary data.</text>
</comment>
<reference evidence="2" key="1">
    <citation type="submission" date="2023-08" db="EMBL/GenBank/DDBJ databases">
        <title>Black Yeasts Isolated from many extreme environments.</title>
        <authorList>
            <person name="Coleine C."/>
            <person name="Stajich J.E."/>
            <person name="Selbmann L."/>
        </authorList>
    </citation>
    <scope>NUCLEOTIDE SEQUENCE</scope>
    <source>
        <strain evidence="2">CCFEE 5401</strain>
    </source>
</reference>
<evidence type="ECO:0000313" key="3">
    <source>
        <dbReference type="Proteomes" id="UP001310890"/>
    </source>
</evidence>
<accession>A0AAN7TVD4</accession>
<gene>
    <name evidence="2" type="ORF">LTR62_007331</name>
</gene>
<sequence>MATPINIYHRRLVAEASAKSCWICYKPSSTVLITPDQADWFHICAGHLTDPKFAIAKDAEDVAERKRKEEVDKEIQAVKAEFEQKMKKKMERRKQKEHEKDDKNVKKDAKGKDDDEKEQKELDEKLKGLEGKKDPSATAKERAQIEGPRIFELQKQFWQMRMQKKRDVEAAKRTKERLKQPGAFPSVPQGGLG</sequence>
<dbReference type="EMBL" id="JAVRRL010000007">
    <property type="protein sequence ID" value="KAK5116657.1"/>
    <property type="molecule type" value="Genomic_DNA"/>
</dbReference>
<organism evidence="2 3">
    <name type="scientific">Meristemomyces frigidus</name>
    <dbReference type="NCBI Taxonomy" id="1508187"/>
    <lineage>
        <taxon>Eukaryota</taxon>
        <taxon>Fungi</taxon>
        <taxon>Dikarya</taxon>
        <taxon>Ascomycota</taxon>
        <taxon>Pezizomycotina</taxon>
        <taxon>Dothideomycetes</taxon>
        <taxon>Dothideomycetidae</taxon>
        <taxon>Mycosphaerellales</taxon>
        <taxon>Teratosphaeriaceae</taxon>
        <taxon>Meristemomyces</taxon>
    </lineage>
</organism>
<protein>
    <recommendedName>
        <fullName evidence="4">DUF1742-domain-containing protein</fullName>
    </recommendedName>
</protein>
<evidence type="ECO:0000256" key="1">
    <source>
        <dbReference type="SAM" id="MobiDB-lite"/>
    </source>
</evidence>
<name>A0AAN7TVD4_9PEZI</name>
<dbReference type="GO" id="GO:0007034">
    <property type="term" value="P:vacuolar transport"/>
    <property type="evidence" value="ECO:0007669"/>
    <property type="project" value="TreeGrafter"/>
</dbReference>
<dbReference type="PANTHER" id="PTHR28218">
    <property type="entry name" value="VPS4-ASSOCIATED PROTEIN 1"/>
    <property type="match status" value="1"/>
</dbReference>
<dbReference type="AlphaFoldDB" id="A0AAN7TVD4"/>
<dbReference type="PANTHER" id="PTHR28218:SF1">
    <property type="entry name" value="VPS4-ASSOCIATED PROTEIN 1"/>
    <property type="match status" value="1"/>
</dbReference>